<organism evidence="2 3">
    <name type="scientific">Corynebacterium simulans</name>
    <dbReference type="NCBI Taxonomy" id="146827"/>
    <lineage>
        <taxon>Bacteria</taxon>
        <taxon>Bacillati</taxon>
        <taxon>Actinomycetota</taxon>
        <taxon>Actinomycetes</taxon>
        <taxon>Mycobacteriales</taxon>
        <taxon>Corynebacteriaceae</taxon>
        <taxon>Corynebacterium</taxon>
    </lineage>
</organism>
<dbReference type="SUPFAM" id="SSF56601">
    <property type="entry name" value="beta-lactamase/transpeptidase-like"/>
    <property type="match status" value="1"/>
</dbReference>
<proteinExistence type="predicted"/>
<gene>
    <name evidence="2" type="ORF">WM41_0736</name>
</gene>
<sequence>MLDSLSKTKAVPMKVGTALAAFSLAGGLLCACTPSQQHDSKAASASASNASASDLRHELGEPALSDVPDDVSQFLEGNKDQQLSYYRIGDGMRMATANEHEPRPALSLIKLYIATYVLEKGSFEDKYEALDMIASSSDTSAEELFEKYPNSIDSVAKEYGLQATKAGEQWGTSVTSMYDVVRFVVQLKEDNPTHPVLVAMAHADPISEDGYEQDYGTAKLQNVVGTKWGWSNDKTLHSSVSFGKNFVVAATTYGSADDLTDFVKDEVTGSNLRKGTDRYQKALNGESVAPVSPSKSSAPASKTTITVTSTLPKSEKKGSDKGQSKDGGKAKRGDKSKEPTDAGKKSDKKKKDKKKEPTSSAQSESATSKRSE</sequence>
<comment type="caution">
    <text evidence="2">The sequence shown here is derived from an EMBL/GenBank/DDBJ whole genome shotgun (WGS) entry which is preliminary data.</text>
</comment>
<feature type="compositionally biased region" description="Polar residues" evidence="1">
    <location>
        <begin position="303"/>
        <end position="312"/>
    </location>
</feature>
<protein>
    <submittedName>
        <fullName evidence="2">Beta-lactamase enzyme family protein</fullName>
    </submittedName>
</protein>
<feature type="compositionally biased region" description="Low complexity" evidence="1">
    <location>
        <begin position="287"/>
        <end position="302"/>
    </location>
</feature>
<evidence type="ECO:0000256" key="1">
    <source>
        <dbReference type="SAM" id="MobiDB-lite"/>
    </source>
</evidence>
<dbReference type="EMBL" id="LTEB01000020">
    <property type="protein sequence ID" value="KXU18623.1"/>
    <property type="molecule type" value="Genomic_DNA"/>
</dbReference>
<keyword evidence="3" id="KW-1185">Reference proteome</keyword>
<feature type="compositionally biased region" description="Basic and acidic residues" evidence="1">
    <location>
        <begin position="313"/>
        <end position="345"/>
    </location>
</feature>
<name>A0ABR5VB25_9CORY</name>
<reference evidence="2 3" key="1">
    <citation type="journal article" date="2016" name="Int. J. Syst. Evol. Microbiol.">
        <title>Resolving the Complexity of Human Skin Metagenomes Using Single-Molecule Sequencing.</title>
        <authorList>
            <consortium name="NISC Comparative Sequencing Program"/>
            <person name="Tsai Y.C."/>
            <person name="Conlan S."/>
            <person name="Deming C."/>
            <person name="Segre J.A."/>
            <person name="Kong H.H."/>
            <person name="Korlach J."/>
            <person name="Oh J."/>
        </authorList>
    </citation>
    <scope>NUCLEOTIDE SEQUENCE [LARGE SCALE GENOMIC DNA]</scope>
    <source>
        <strain evidence="2 3">1B08</strain>
    </source>
</reference>
<feature type="region of interest" description="Disordered" evidence="1">
    <location>
        <begin position="285"/>
        <end position="372"/>
    </location>
</feature>
<evidence type="ECO:0000313" key="2">
    <source>
        <dbReference type="EMBL" id="KXU18623.1"/>
    </source>
</evidence>
<dbReference type="InterPro" id="IPR012338">
    <property type="entry name" value="Beta-lactam/transpept-like"/>
</dbReference>
<evidence type="ECO:0000313" key="3">
    <source>
        <dbReference type="Proteomes" id="UP000070339"/>
    </source>
</evidence>
<dbReference type="Gene3D" id="3.40.710.10">
    <property type="entry name" value="DD-peptidase/beta-lactamase superfamily"/>
    <property type="match status" value="1"/>
</dbReference>
<dbReference type="PROSITE" id="PS51257">
    <property type="entry name" value="PROKAR_LIPOPROTEIN"/>
    <property type="match status" value="1"/>
</dbReference>
<dbReference type="Proteomes" id="UP000070339">
    <property type="component" value="Unassembled WGS sequence"/>
</dbReference>
<dbReference type="RefSeq" id="WP_201040666.1">
    <property type="nucleotide sequence ID" value="NZ_CP137213.1"/>
</dbReference>
<accession>A0ABR5VB25</accession>